<dbReference type="EMBL" id="SZQA01000021">
    <property type="protein sequence ID" value="TKK86411.1"/>
    <property type="molecule type" value="Genomic_DNA"/>
</dbReference>
<dbReference type="SUPFAM" id="SSF49503">
    <property type="entry name" value="Cupredoxins"/>
    <property type="match status" value="1"/>
</dbReference>
<evidence type="ECO:0000259" key="2">
    <source>
        <dbReference type="Pfam" id="PF13386"/>
    </source>
</evidence>
<feature type="transmembrane region" description="Helical" evidence="1">
    <location>
        <begin position="158"/>
        <end position="180"/>
    </location>
</feature>
<dbReference type="Pfam" id="PF13386">
    <property type="entry name" value="DsbD_2"/>
    <property type="match status" value="1"/>
</dbReference>
<dbReference type="OrthoDB" id="5502616at2"/>
<feature type="domain" description="Urease accessory protein UreH-like transmembrane" evidence="2">
    <location>
        <begin position="17"/>
        <end position="174"/>
    </location>
</feature>
<dbReference type="Gene3D" id="2.60.40.420">
    <property type="entry name" value="Cupredoxins - blue copper proteins"/>
    <property type="match status" value="1"/>
</dbReference>
<accession>A0A4U3MBP3</accession>
<comment type="caution">
    <text evidence="3">The sequence shown here is derived from an EMBL/GenBank/DDBJ whole genome shotgun (WGS) entry which is preliminary data.</text>
</comment>
<protein>
    <recommendedName>
        <fullName evidence="2">Urease accessory protein UreH-like transmembrane domain-containing protein</fullName>
    </recommendedName>
</protein>
<organism evidence="3 4">
    <name type="scientific">Herbidospora galbida</name>
    <dbReference type="NCBI Taxonomy" id="2575442"/>
    <lineage>
        <taxon>Bacteria</taxon>
        <taxon>Bacillati</taxon>
        <taxon>Actinomycetota</taxon>
        <taxon>Actinomycetes</taxon>
        <taxon>Streptosporangiales</taxon>
        <taxon>Streptosporangiaceae</taxon>
        <taxon>Herbidospora</taxon>
    </lineage>
</organism>
<evidence type="ECO:0000313" key="3">
    <source>
        <dbReference type="EMBL" id="TKK86411.1"/>
    </source>
</evidence>
<dbReference type="Proteomes" id="UP000308705">
    <property type="component" value="Unassembled WGS sequence"/>
</dbReference>
<feature type="transmembrane region" description="Helical" evidence="1">
    <location>
        <begin position="126"/>
        <end position="151"/>
    </location>
</feature>
<dbReference type="AlphaFoldDB" id="A0A4U3MBP3"/>
<keyword evidence="1" id="KW-0812">Transmembrane</keyword>
<evidence type="ECO:0000256" key="1">
    <source>
        <dbReference type="SAM" id="Phobius"/>
    </source>
</evidence>
<keyword evidence="1" id="KW-0472">Membrane</keyword>
<dbReference type="InterPro" id="IPR039447">
    <property type="entry name" value="UreH-like_TM_dom"/>
</dbReference>
<reference evidence="3 4" key="1">
    <citation type="submission" date="2019-04" db="EMBL/GenBank/DDBJ databases">
        <title>Herbidospora sp. NEAU-GS14.nov., a novel actinomycete isolated from soil.</title>
        <authorList>
            <person name="Han L."/>
        </authorList>
    </citation>
    <scope>NUCLEOTIDE SEQUENCE [LARGE SCALE GENOMIC DNA]</scope>
    <source>
        <strain evidence="3 4">NEAU-GS14</strain>
    </source>
</reference>
<name>A0A4U3MBP3_9ACTN</name>
<evidence type="ECO:0000313" key="4">
    <source>
        <dbReference type="Proteomes" id="UP000308705"/>
    </source>
</evidence>
<keyword evidence="1" id="KW-1133">Transmembrane helix</keyword>
<proteinExistence type="predicted"/>
<dbReference type="InterPro" id="IPR008972">
    <property type="entry name" value="Cupredoxin"/>
</dbReference>
<gene>
    <name evidence="3" type="ORF">FDA94_21550</name>
</gene>
<feature type="transmembrane region" description="Helical" evidence="1">
    <location>
        <begin position="67"/>
        <end position="85"/>
    </location>
</feature>
<feature type="transmembrane region" description="Helical" evidence="1">
    <location>
        <begin position="38"/>
        <end position="60"/>
    </location>
</feature>
<keyword evidence="4" id="KW-1185">Reference proteome</keyword>
<sequence>MMALFAGGVGAGLLAGSVSCTAVQGGLIAGVDRIWAFLAGRALVHIVLGALLGLVGGVLVLSPQVRALVLVVAGIGVVVAGVALLRRPMACRPLKGSPFTRGAATVLVPCGVTLSTELAAVSGGSALAGAVLMGGFVLGSSPAFALVGIVLKRLARWAGVLVIAAGLFTVFSGVRLGGWLPDSPAVAASAGNVVWATPDGFRPAMITAPANREIVVIFRTDNNRSCTTTVAIDGRDVALPETGQVTIRLGARGPGTVRYSCGMGMFSGFISIR</sequence>